<reference evidence="5 6" key="1">
    <citation type="journal article" date="2012" name="Eukaryot. Cell">
        <title>Draft genome sequence of Wickerhamomyces ciferrii NRRL Y-1031 F-60-10.</title>
        <authorList>
            <person name="Schneider J."/>
            <person name="Andrea H."/>
            <person name="Blom J."/>
            <person name="Jaenicke S."/>
            <person name="Ruckert C."/>
            <person name="Schorsch C."/>
            <person name="Szczepanowski R."/>
            <person name="Farwick M."/>
            <person name="Goesmann A."/>
            <person name="Puhler A."/>
            <person name="Schaffer S."/>
            <person name="Tauch A."/>
            <person name="Kohler T."/>
            <person name="Brinkrolf K."/>
        </authorList>
    </citation>
    <scope>NUCLEOTIDE SEQUENCE [LARGE SCALE GENOMIC DNA]</scope>
    <source>
        <strain evidence="6">ATCC 14091 / BCRC 22168 / CBS 111 / JCM 3599 / NBRC 0793 / NRRL Y-1031 F-60-10</strain>
    </source>
</reference>
<dbReference type="EMBL" id="CAIF01000245">
    <property type="protein sequence ID" value="CCH46423.1"/>
    <property type="molecule type" value="Genomic_DNA"/>
</dbReference>
<comment type="similarity">
    <text evidence="1">Belongs to the Cdt1 family.</text>
</comment>
<dbReference type="Pfam" id="PF14226">
    <property type="entry name" value="DIOX_N"/>
    <property type="match status" value="1"/>
</dbReference>
<dbReference type="InterPro" id="IPR038090">
    <property type="entry name" value="Cdt1_C_WH_dom_sf"/>
</dbReference>
<sequence>MASERSVPVIDLSLLKDHREELISDLKHALLFWGFFYIENYDDLLDDNIIQLVVEQGGIFFDGSDDAKRGVDIVKSRSFSGFEKTSVGDGQVQNFHSHYPSDGKNKNQLTGSNNFPEKPILFEQSTNQLIDPVQVICKHLNDLILESLTIYHTSIASKSSKLKPEFAEIHLFKSDHNTGTPSLATFQSYDLFKLIFNPPKLNICDVYGSWVESPSKSNQIAISIGPILEYLSKGIYISGKFKFTNQVETHTQLHYRSFYNLDFNFKTFDIPEELEIERQERDKIPIRKHSLNIPKSSTISQALLNEKIIHFKNVSQKWYPDTLKHLENELNQQNASRTNNNNYLIESIEKANSIFSTFDKIVPHLARNRSSDIKLSEVLIQMKKLKGFTVTEEDLLKVATIWVDALCFKLNEYDDIIIDSDKAKDEFQYKNFTKRKEIFESKSESWISQNKHLNDIPIYSRSKLESPNFTSSTKRVKREILQNSKEKFQAKPKTGIPASSSSKTETKGLTLLERIKLKEQQASENKVTPEIKYDNFLQGKLKNVLQVVLSLKPNTPYKIDKLSETLQNSLTKNPIGEKEAYDCTLYLNKKFPHIFKLVETSDSKILKWDELDREELLSQV</sequence>
<dbReference type="eggNOG" id="ENOG502QRI1">
    <property type="taxonomic scope" value="Eukaryota"/>
</dbReference>
<accession>K0KZ75</accession>
<feature type="domain" description="Non-haem dioxygenase N-terminal" evidence="3">
    <location>
        <begin position="7"/>
        <end position="117"/>
    </location>
</feature>
<dbReference type="SUPFAM" id="SSF51197">
    <property type="entry name" value="Clavaminate synthase-like"/>
    <property type="match status" value="1"/>
</dbReference>
<evidence type="ECO:0000259" key="3">
    <source>
        <dbReference type="Pfam" id="PF14226"/>
    </source>
</evidence>
<dbReference type="InterPro" id="IPR032054">
    <property type="entry name" value="Cdt1_C"/>
</dbReference>
<proteinExistence type="inferred from homology"/>
<organism evidence="5 6">
    <name type="scientific">Wickerhamomyces ciferrii (strain ATCC 14091 / BCRC 22168 / CBS 111 / JCM 3599 / NBRC 0793 / NRRL Y-1031 F-60-10)</name>
    <name type="common">Yeast</name>
    <name type="synonym">Pichia ciferrii</name>
    <dbReference type="NCBI Taxonomy" id="1206466"/>
    <lineage>
        <taxon>Eukaryota</taxon>
        <taxon>Fungi</taxon>
        <taxon>Dikarya</taxon>
        <taxon>Ascomycota</taxon>
        <taxon>Saccharomycotina</taxon>
        <taxon>Saccharomycetes</taxon>
        <taxon>Phaffomycetales</taxon>
        <taxon>Wickerhamomycetaceae</taxon>
        <taxon>Wickerhamomyces</taxon>
    </lineage>
</organism>
<dbReference type="STRING" id="1206466.K0KZ75"/>
<protein>
    <submittedName>
        <fullName evidence="5">Uncharacterized protein</fullName>
    </submittedName>
</protein>
<feature type="domain" description="DNA replication factor Cdt1 C-terminal" evidence="4">
    <location>
        <begin position="511"/>
        <end position="600"/>
    </location>
</feature>
<dbReference type="Gene3D" id="2.60.120.330">
    <property type="entry name" value="B-lactam Antibiotic, Isopenicillin N Synthase, Chain"/>
    <property type="match status" value="1"/>
</dbReference>
<keyword evidence="6" id="KW-1185">Reference proteome</keyword>
<evidence type="ECO:0000313" key="5">
    <source>
        <dbReference type="EMBL" id="CCH46423.1"/>
    </source>
</evidence>
<dbReference type="InterPro" id="IPR026992">
    <property type="entry name" value="DIOX_N"/>
</dbReference>
<dbReference type="Pfam" id="PF16679">
    <property type="entry name" value="CDT1_C"/>
    <property type="match status" value="1"/>
</dbReference>
<dbReference type="AlphaFoldDB" id="K0KZ75"/>
<dbReference type="InterPro" id="IPR027443">
    <property type="entry name" value="IPNS-like_sf"/>
</dbReference>
<evidence type="ECO:0000256" key="2">
    <source>
        <dbReference type="ARBA" id="ARBA00023306"/>
    </source>
</evidence>
<evidence type="ECO:0000256" key="1">
    <source>
        <dbReference type="ARBA" id="ARBA00008356"/>
    </source>
</evidence>
<dbReference type="Proteomes" id="UP000009328">
    <property type="component" value="Unassembled WGS sequence"/>
</dbReference>
<keyword evidence="2" id="KW-0131">Cell cycle</keyword>
<dbReference type="FunCoup" id="K0KZ75">
    <property type="interactions" value="172"/>
</dbReference>
<dbReference type="HOGENOM" id="CLU_492622_0_0_1"/>
<name>K0KZ75_WICCF</name>
<evidence type="ECO:0000259" key="4">
    <source>
        <dbReference type="Pfam" id="PF16679"/>
    </source>
</evidence>
<evidence type="ECO:0000313" key="6">
    <source>
        <dbReference type="Proteomes" id="UP000009328"/>
    </source>
</evidence>
<dbReference type="Gene3D" id="1.10.10.1420">
    <property type="entry name" value="DNA replication factor Cdt1, C-terminal WH domain"/>
    <property type="match status" value="1"/>
</dbReference>
<gene>
    <name evidence="5" type="ORF">BN7_6017</name>
</gene>
<comment type="caution">
    <text evidence="5">The sequence shown here is derived from an EMBL/GenBank/DDBJ whole genome shotgun (WGS) entry which is preliminary data.</text>
</comment>
<dbReference type="InParanoid" id="K0KZ75"/>